<dbReference type="AlphaFoldDB" id="A0A1I4BD01"/>
<dbReference type="OrthoDB" id="9783818at2"/>
<dbReference type="Proteomes" id="UP000198851">
    <property type="component" value="Unassembled WGS sequence"/>
</dbReference>
<dbReference type="EMBL" id="FOSZ01000001">
    <property type="protein sequence ID" value="SFK65997.1"/>
    <property type="molecule type" value="Genomic_DNA"/>
</dbReference>
<dbReference type="RefSeq" id="WP_093320802.1">
    <property type="nucleotide sequence ID" value="NZ_FOSZ01000001.1"/>
</dbReference>
<dbReference type="SUPFAM" id="SSF53300">
    <property type="entry name" value="vWA-like"/>
    <property type="match status" value="1"/>
</dbReference>
<evidence type="ECO:0000313" key="4">
    <source>
        <dbReference type="Proteomes" id="UP000198851"/>
    </source>
</evidence>
<dbReference type="PROSITE" id="PS50234">
    <property type="entry name" value="VWFA"/>
    <property type="match status" value="1"/>
</dbReference>
<dbReference type="InterPro" id="IPR036465">
    <property type="entry name" value="vWFA_dom_sf"/>
</dbReference>
<reference evidence="4" key="1">
    <citation type="submission" date="2016-10" db="EMBL/GenBank/DDBJ databases">
        <authorList>
            <person name="Varghese N."/>
            <person name="Submissions S."/>
        </authorList>
    </citation>
    <scope>NUCLEOTIDE SEQUENCE [LARGE SCALE GENOMIC DNA]</scope>
    <source>
        <strain evidence="4">DSM 28453</strain>
    </source>
</reference>
<sequence>MIFFKPAAAALCLLPAALFAQDRTSAILVMDGSGSMWGQIDGTAKITIAQEVIGGLMTTLPDTMDLGLTVYGHRRKGDCSDIETVVMPGAGTRGAIATAVNSIKPKGKTPMADAVVAAANAMRHTENAATVILVSDGIETCVPDVCAVARTLEETGVDFTAHVVGFDVTDPKALAQFQCMADATGGKYLSASNANELGAALTEVAVAKPTPPPEPKPQKTRVFVVIGDQESRPVYDMALRVTDASGGVIATSEHHDFALDLLPGSYTALATRLKDEATTETAFTVTEGKPAEAKLKLPEFQAAATLLAPATAEAGATVEVTWTGPDEMNDYLDTALSSAGSDSYQTYEYTAKGNPVPLRMPTEPGDYLIRYVLSDGLKVLASTSITVTERSFGLNAPDTAPVGATIDVTWSASGYDEDYVTLAEVGSEGGSYLTYEYVTKGNPTPLRLTLEPGTYELRYINGQDASIGLSKPITLTDIVVTLDAPDTVDASEMVSVTHTGPAYDGDYVTLVEPGADAMAYLGYAYTADGNPLQVPAPETPGTYELRYISIWGDARILASKTVVVE</sequence>
<gene>
    <name evidence="3" type="ORF">SAMN04488036_101930</name>
</gene>
<evidence type="ECO:0000313" key="3">
    <source>
        <dbReference type="EMBL" id="SFK65997.1"/>
    </source>
</evidence>
<evidence type="ECO:0000256" key="1">
    <source>
        <dbReference type="SAM" id="SignalP"/>
    </source>
</evidence>
<name>A0A1I4BD01_9RHOB</name>
<feature type="chain" id="PRO_5011618626" evidence="1">
    <location>
        <begin position="21"/>
        <end position="565"/>
    </location>
</feature>
<dbReference type="STRING" id="1280847.SAMN04488036_101930"/>
<feature type="domain" description="VWFA" evidence="2">
    <location>
        <begin position="25"/>
        <end position="204"/>
    </location>
</feature>
<evidence type="ECO:0000259" key="2">
    <source>
        <dbReference type="PROSITE" id="PS50234"/>
    </source>
</evidence>
<dbReference type="InterPro" id="IPR002035">
    <property type="entry name" value="VWF_A"/>
</dbReference>
<dbReference type="Pfam" id="PF13519">
    <property type="entry name" value="VWA_2"/>
    <property type="match status" value="1"/>
</dbReference>
<keyword evidence="1" id="KW-0732">Signal</keyword>
<dbReference type="SMART" id="SM00327">
    <property type="entry name" value="VWA"/>
    <property type="match status" value="1"/>
</dbReference>
<protein>
    <submittedName>
        <fullName evidence="3">Ca-activated chloride channel family protein</fullName>
    </submittedName>
</protein>
<accession>A0A1I4BD01</accession>
<proteinExistence type="predicted"/>
<dbReference type="Gene3D" id="3.40.50.410">
    <property type="entry name" value="von Willebrand factor, type A domain"/>
    <property type="match status" value="1"/>
</dbReference>
<feature type="signal peptide" evidence="1">
    <location>
        <begin position="1"/>
        <end position="20"/>
    </location>
</feature>
<keyword evidence="4" id="KW-1185">Reference proteome</keyword>
<organism evidence="3 4">
    <name type="scientific">Shimia haliotis</name>
    <dbReference type="NCBI Taxonomy" id="1280847"/>
    <lineage>
        <taxon>Bacteria</taxon>
        <taxon>Pseudomonadati</taxon>
        <taxon>Pseudomonadota</taxon>
        <taxon>Alphaproteobacteria</taxon>
        <taxon>Rhodobacterales</taxon>
        <taxon>Roseobacteraceae</taxon>
    </lineage>
</organism>